<feature type="compositionally biased region" description="Acidic residues" evidence="1">
    <location>
        <begin position="881"/>
        <end position="890"/>
    </location>
</feature>
<feature type="region of interest" description="Disordered" evidence="1">
    <location>
        <begin position="880"/>
        <end position="905"/>
    </location>
</feature>
<dbReference type="AlphaFoldDB" id="A0A077ZGN2"/>
<gene>
    <name evidence="3" type="ORF">TTRE_0000730301</name>
</gene>
<sequence>MEEIDELRWSLCTIAMNTAHLSFECVVLLAERLRWLQEENTGEIDEEELESFLYAIAKGNVFNFQTILHLPVAVQNDTIDFYQMFARIWSSHPEWLTLYLAQHRAVIIPDDAKLHRNLLRWYSAGRLDIPELLDYAQSWRETEPDNEDAPYYEYAQRVYCGEGESLLAELCDYWREYPSTQADALMLQWCRQHRVDYYPLLVMMIEARDLVNDQGKPLLYVPGDSARTRFHLYEILSDEKLSALGRSLVEMVLHKGLAKQLVQACQPTEESLMPIVSRLDAENRCPLEALIIRRLLIQAANFTEKQTVEPEPQPQPMPVDDEWKALIAGGSERGLIYTQFVAQTAMCCGEGGIKAWDYVRMGFLSRVGVLNKWLTEEESLWLQSRVYVRAHHYYHSWMHYFSAYSLGRLYWQSSQCEDNTSLREALTLYKYDSAGSRMFEELAAGSDRFYATLPWQPLTVQSECPVTLKDAYLARLPLCHPETDPQGFKALRQAYEEALRLAVNPVEEADDEEKDAAAEHEILRAFRTLLDSESDRFQPSAWQKFIQQLNTWNMEDVDQLRWPLCAIAIEARYLSLNCASLLAERLNWHSFNDSEGMDEEEREAFLEAIQAGDCFDFLSLLEYPIALQNQTVEYYFALERCCRYHPDYVTAFLAMEGPWLIPDDAKLHRKLLRWYSSVQTGMAELIPVAQQWQTEEPESEDARYYLCAQRLYCGEGESLLADLCAYWESYPSTQADNLLLQWSKRHCPDYFALLVMVIEARSMVDAQGQPLKYVPGESARTRLLWAEILHSGKLSPLGQSFIESLFFKRKAWAWWKSRVGSETEQDSPFLDLYRVAEQVVLEAFPKQEMLARLNTRLEGGDAHPLEAIVTRMLLTKVKLEPEDEDVDEPTPENHEEKNDEGEKPQSITSIIKISLTVLVIGYALGKIAMLFS</sequence>
<dbReference type="EMBL" id="HG806470">
    <property type="protein sequence ID" value="CDW58974.1"/>
    <property type="molecule type" value="Genomic_DNA"/>
</dbReference>
<feature type="compositionally biased region" description="Basic and acidic residues" evidence="1">
    <location>
        <begin position="891"/>
        <end position="903"/>
    </location>
</feature>
<evidence type="ECO:0000313" key="4">
    <source>
        <dbReference type="Proteomes" id="UP000030665"/>
    </source>
</evidence>
<keyword evidence="4" id="KW-1185">Reference proteome</keyword>
<evidence type="ECO:0000256" key="1">
    <source>
        <dbReference type="SAM" id="MobiDB-lite"/>
    </source>
</evidence>
<feature type="domain" description="DUF1266" evidence="2">
    <location>
        <begin position="320"/>
        <end position="455"/>
    </location>
</feature>
<reference evidence="3" key="2">
    <citation type="submission" date="2014-03" db="EMBL/GenBank/DDBJ databases">
        <title>The whipworm genome and dual-species transcriptomics of an intimate host-pathogen interaction.</title>
        <authorList>
            <person name="Foth B.J."/>
            <person name="Tsai I.J."/>
            <person name="Reid A.J."/>
            <person name="Bancroft A.J."/>
            <person name="Nichol S."/>
            <person name="Tracey A."/>
            <person name="Holroyd N."/>
            <person name="Cotton J.A."/>
            <person name="Stanley E.J."/>
            <person name="Zarowiecki M."/>
            <person name="Liu J.Z."/>
            <person name="Huckvale T."/>
            <person name="Cooper P.J."/>
            <person name="Grencis R.K."/>
            <person name="Berriman M."/>
        </authorList>
    </citation>
    <scope>NUCLEOTIDE SEQUENCE [LARGE SCALE GENOMIC DNA]</scope>
</reference>
<evidence type="ECO:0000259" key="2">
    <source>
        <dbReference type="Pfam" id="PF06889"/>
    </source>
</evidence>
<organism evidence="3 4">
    <name type="scientific">Trichuris trichiura</name>
    <name type="common">Whipworm</name>
    <name type="synonym">Trichocephalus trichiurus</name>
    <dbReference type="NCBI Taxonomy" id="36087"/>
    <lineage>
        <taxon>Eukaryota</taxon>
        <taxon>Metazoa</taxon>
        <taxon>Ecdysozoa</taxon>
        <taxon>Nematoda</taxon>
        <taxon>Enoplea</taxon>
        <taxon>Dorylaimia</taxon>
        <taxon>Trichinellida</taxon>
        <taxon>Trichuridae</taxon>
        <taxon>Trichuris</taxon>
    </lineage>
</organism>
<protein>
    <submittedName>
        <fullName evidence="3">DnaJ like protein subfamily C member 13</fullName>
    </submittedName>
</protein>
<name>A0A077ZGN2_TRITR</name>
<dbReference type="InterPro" id="IPR009677">
    <property type="entry name" value="DUF1266"/>
</dbReference>
<proteinExistence type="predicted"/>
<dbReference type="Proteomes" id="UP000030665">
    <property type="component" value="Unassembled WGS sequence"/>
</dbReference>
<accession>A0A077ZGN2</accession>
<evidence type="ECO:0000313" key="3">
    <source>
        <dbReference type="EMBL" id="CDW58974.1"/>
    </source>
</evidence>
<reference evidence="3" key="1">
    <citation type="submission" date="2014-01" db="EMBL/GenBank/DDBJ databases">
        <authorList>
            <person name="Aslett M."/>
        </authorList>
    </citation>
    <scope>NUCLEOTIDE SEQUENCE</scope>
</reference>
<dbReference type="Pfam" id="PF06889">
    <property type="entry name" value="DUF1266"/>
    <property type="match status" value="1"/>
</dbReference>